<protein>
    <recommendedName>
        <fullName evidence="4">DNA polymerase III subunit alpha</fullName>
        <ecNumber evidence="3">2.7.7.7</ecNumber>
    </recommendedName>
</protein>
<keyword evidence="6 14" id="KW-0808">Transferase</keyword>
<dbReference type="InterPro" id="IPR029460">
    <property type="entry name" value="DNAPol_HHH"/>
</dbReference>
<dbReference type="InterPro" id="IPR004805">
    <property type="entry name" value="DnaE2/DnaE/PolC"/>
</dbReference>
<dbReference type="Pfam" id="PF07733">
    <property type="entry name" value="DNA_pol3_alpha"/>
    <property type="match status" value="1"/>
</dbReference>
<dbReference type="SUPFAM" id="SSF89550">
    <property type="entry name" value="PHP domain-like"/>
    <property type="match status" value="1"/>
</dbReference>
<dbReference type="InterPro" id="IPR003141">
    <property type="entry name" value="Pol/His_phosphatase_N"/>
</dbReference>
<evidence type="ECO:0000256" key="9">
    <source>
        <dbReference type="ARBA" id="ARBA00022932"/>
    </source>
</evidence>
<dbReference type="Pfam" id="PF14579">
    <property type="entry name" value="HHH_6"/>
    <property type="match status" value="1"/>
</dbReference>
<dbReference type="PANTHER" id="PTHR32294:SF0">
    <property type="entry name" value="DNA POLYMERASE III SUBUNIT ALPHA"/>
    <property type="match status" value="1"/>
</dbReference>
<keyword evidence="8" id="KW-0235">DNA replication</keyword>
<name>A0ABZ2BX22_9RHOB</name>
<dbReference type="Gene3D" id="1.10.10.1600">
    <property type="entry name" value="Bacterial DNA polymerase III alpha subunit, thumb domain"/>
    <property type="match status" value="1"/>
</dbReference>
<dbReference type="Proteomes" id="UP001318682">
    <property type="component" value="Chromosome"/>
</dbReference>
<evidence type="ECO:0000256" key="12">
    <source>
        <dbReference type="ARBA" id="ARBA00049244"/>
    </source>
</evidence>
<dbReference type="InterPro" id="IPR011708">
    <property type="entry name" value="DNA_pol3_alpha_NTPase_dom"/>
</dbReference>
<evidence type="ECO:0000256" key="7">
    <source>
        <dbReference type="ARBA" id="ARBA00022695"/>
    </source>
</evidence>
<dbReference type="InterPro" id="IPR016195">
    <property type="entry name" value="Pol/histidinol_Pase-like"/>
</dbReference>
<evidence type="ECO:0000256" key="1">
    <source>
        <dbReference type="ARBA" id="ARBA00004496"/>
    </source>
</evidence>
<dbReference type="GO" id="GO:0003887">
    <property type="term" value="F:DNA-directed DNA polymerase activity"/>
    <property type="evidence" value="ECO:0007669"/>
    <property type="project" value="UniProtKB-EC"/>
</dbReference>
<dbReference type="Gene3D" id="1.10.150.870">
    <property type="match status" value="1"/>
</dbReference>
<comment type="function">
    <text evidence="10">DNA polymerase III is a complex, multichain enzyme responsible for most of the replicative synthesis in bacteria. This DNA polymerase also exhibits 3' to 5' exonuclease activity. The alpha chain is the DNA polymerase.</text>
</comment>
<dbReference type="NCBIfam" id="NF004226">
    <property type="entry name" value="PRK05673.1"/>
    <property type="match status" value="1"/>
</dbReference>
<comment type="subcellular location">
    <subcellularLocation>
        <location evidence="1">Cytoplasm</location>
    </subcellularLocation>
</comment>
<evidence type="ECO:0000256" key="8">
    <source>
        <dbReference type="ARBA" id="ARBA00022705"/>
    </source>
</evidence>
<keyword evidence="5" id="KW-0963">Cytoplasm</keyword>
<evidence type="ECO:0000259" key="13">
    <source>
        <dbReference type="SMART" id="SM00481"/>
    </source>
</evidence>
<evidence type="ECO:0000256" key="2">
    <source>
        <dbReference type="ARBA" id="ARBA00009496"/>
    </source>
</evidence>
<keyword evidence="9" id="KW-0239">DNA-directed DNA polymerase</keyword>
<proteinExistence type="inferred from homology"/>
<accession>A0ABZ2BX22</accession>
<dbReference type="InterPro" id="IPR041931">
    <property type="entry name" value="DNA_pol3_alpha_thumb_dom"/>
</dbReference>
<dbReference type="CDD" id="cd04485">
    <property type="entry name" value="DnaE_OBF"/>
    <property type="match status" value="1"/>
</dbReference>
<keyword evidence="7 14" id="KW-0548">Nucleotidyltransferase</keyword>
<evidence type="ECO:0000256" key="11">
    <source>
        <dbReference type="ARBA" id="ARBA00026073"/>
    </source>
</evidence>
<reference evidence="14 15" key="1">
    <citation type="submission" date="2015-07" db="EMBL/GenBank/DDBJ databases">
        <authorList>
            <person name="Voget S."/>
            <person name="Dogs M."/>
            <person name="Brinkhoff T.H."/>
            <person name="Daniel R."/>
        </authorList>
    </citation>
    <scope>NUCLEOTIDE SEQUENCE [LARGE SCALE GENOMIC DNA]</scope>
    <source>
        <strain evidence="14 15">B14</strain>
    </source>
</reference>
<evidence type="ECO:0000256" key="4">
    <source>
        <dbReference type="ARBA" id="ARBA00019114"/>
    </source>
</evidence>
<organism evidence="14 15">
    <name type="scientific">Roseobacter fucihabitans</name>
    <dbReference type="NCBI Taxonomy" id="1537242"/>
    <lineage>
        <taxon>Bacteria</taxon>
        <taxon>Pseudomonadati</taxon>
        <taxon>Pseudomonadota</taxon>
        <taxon>Alphaproteobacteria</taxon>
        <taxon>Rhodobacterales</taxon>
        <taxon>Roseobacteraceae</taxon>
        <taxon>Roseobacter</taxon>
    </lineage>
</organism>
<comment type="catalytic activity">
    <reaction evidence="12">
        <text>DNA(n) + a 2'-deoxyribonucleoside 5'-triphosphate = DNA(n+1) + diphosphate</text>
        <dbReference type="Rhea" id="RHEA:22508"/>
        <dbReference type="Rhea" id="RHEA-COMP:17339"/>
        <dbReference type="Rhea" id="RHEA-COMP:17340"/>
        <dbReference type="ChEBI" id="CHEBI:33019"/>
        <dbReference type="ChEBI" id="CHEBI:61560"/>
        <dbReference type="ChEBI" id="CHEBI:173112"/>
        <dbReference type="EC" id="2.7.7.7"/>
    </reaction>
</comment>
<dbReference type="InterPro" id="IPR004013">
    <property type="entry name" value="PHP_dom"/>
</dbReference>
<dbReference type="CDD" id="cd07433">
    <property type="entry name" value="PHP_PolIIIA_DnaE1"/>
    <property type="match status" value="1"/>
</dbReference>
<dbReference type="Gene3D" id="3.20.20.140">
    <property type="entry name" value="Metal-dependent hydrolases"/>
    <property type="match status" value="1"/>
</dbReference>
<evidence type="ECO:0000313" key="15">
    <source>
        <dbReference type="Proteomes" id="UP001318682"/>
    </source>
</evidence>
<dbReference type="PANTHER" id="PTHR32294">
    <property type="entry name" value="DNA POLYMERASE III SUBUNIT ALPHA"/>
    <property type="match status" value="1"/>
</dbReference>
<comment type="similarity">
    <text evidence="2">Belongs to the DNA polymerase type-C family. DnaE subfamily.</text>
</comment>
<dbReference type="EC" id="2.7.7.7" evidence="3"/>
<dbReference type="SMART" id="SM00481">
    <property type="entry name" value="POLIIIAc"/>
    <property type="match status" value="1"/>
</dbReference>
<evidence type="ECO:0000256" key="6">
    <source>
        <dbReference type="ARBA" id="ARBA00022679"/>
    </source>
</evidence>
<sequence>MVSATLLALAAPAWLIYSEVMNKKPRFIHLRSHSEYSLLEGALRLKKLPDLCRKAGMPALALTDKNNMFAALEYSVAMSGAGLQPILGCQVDVAYVEARPGERPRMPAPVVLLAQSETGYENLMKLNSCLYIDKGGALPQVTLDQLETYAADVICLTGGAGGPVGILLQTGQKPAAQALMERLKAAFADRLYVELQRHPGEDGQPEAERLTERGFVEMAYAMDLPLVATNDVYFPKTDMYEAHDALICIAEGAYVDQQDARRKLTPQHYFKSQSEMVTLFADLPEAIENTVEIARRCAFQAYRRDPILPKFADNEIEELRAQSHAGLKDRLAVIPHATSVEEYEKRLDFELGIIEGMGFPGYFLIVADFIKWAKDNDIPVGPGRGSGAGSLVAYSLTITDLDPLRYNLLFERFLNPERVSMPDFDIDFCMDRREEVIKYVQDKYGRDKVGQIITFGALLSKAAVRDIGRVLQMPYGQVDRLSKMIPVEGVKPVSIEKALADEPRLREEARNEEVVDRLLKYGQQVEGLLRNASTHAAGVVIGDRPLDALVPLYQDPRSDMPATQFNMKWVEQAGLVKFDFLGLKTLTVIQNAVDQIKANGRHLHIAADGTELFAPPDGLEDDIGTIPLDDEASYKLYAAAKTVAVFQVESSGMMDALKRMRPTCIEDIVALVALYRPGPMENIPTYCEVKNGLRELESIHPLIDDILKETQGIIVYQEQVMQIAQVMAGYSLGGADLLRRAMGKKIAEEMAKERPKFEKGAIANGVDKKKAREVFDLLEKFANYGFNKSHAAAYAVVSYQTAWLKANHPVEFMAGVMNCDLHLTDKLAVYFEEVRKRLELPWVPPCVNRSGATFKVVDGALVYALGALKNVGIEAMKLITEGRRGDARTDKPFTTLFDLARRVDLKRVGKRPLEMLARSGAFDALDPNRRRVFGALDSLVAYSAAIHEQKSSKQVSLFGDAGEDLPEPRLQPVDDWLPAERLSEEFKAVGFYLSGHPLDDYMGPLKRKMAYDRGVPFMTLDDLTEKVTNSGAMNARLAGIVAGRQERKSARGNRFAFAQMSDPTGAYEVTLFSDTLEAARDHLETGSKVIVTVEATMESDQLKLLGRSVAPADAMAADAGGMGLKVFIDAPEAISAVASVLEGAANAMKKAGKSPVELCLMHPGLPGEVEVALGQNFVVNPQIKGAIKSLSGVLEVEDL</sequence>
<dbReference type="Pfam" id="PF17657">
    <property type="entry name" value="DNA_pol3_finger"/>
    <property type="match status" value="1"/>
</dbReference>
<dbReference type="NCBIfam" id="TIGR00594">
    <property type="entry name" value="polc"/>
    <property type="match status" value="1"/>
</dbReference>
<dbReference type="Pfam" id="PF02811">
    <property type="entry name" value="PHP"/>
    <property type="match status" value="1"/>
</dbReference>
<comment type="subunit">
    <text evidence="11">DNA polymerase III contains a core (composed of alpha, epsilon and theta chains) that associates with a tau subunit. This core dimerizes to form the POLIII' complex. PolIII' associates with the gamma complex (composed of gamma, delta, delta', psi and chi chains) and with the beta chain to form the complete DNA polymerase III complex.</text>
</comment>
<evidence type="ECO:0000256" key="10">
    <source>
        <dbReference type="ARBA" id="ARBA00025611"/>
    </source>
</evidence>
<evidence type="ECO:0000313" key="14">
    <source>
        <dbReference type="EMBL" id="WVX50278.1"/>
    </source>
</evidence>
<evidence type="ECO:0000256" key="3">
    <source>
        <dbReference type="ARBA" id="ARBA00012417"/>
    </source>
</evidence>
<keyword evidence="15" id="KW-1185">Reference proteome</keyword>
<evidence type="ECO:0000256" key="5">
    <source>
        <dbReference type="ARBA" id="ARBA00022490"/>
    </source>
</evidence>
<reference evidence="15" key="2">
    <citation type="submission" date="2024-01" db="EMBL/GenBank/DDBJ databases">
        <title>Roseobacter fucihabitans sp. nov., isolated from the brown alga Fucus spiralis.</title>
        <authorList>
            <person name="Hahnke S."/>
            <person name="Berger M."/>
            <person name="Schlingloff A."/>
            <person name="Athale I."/>
            <person name="Neumann-Schaal M."/>
            <person name="Adenaya A."/>
            <person name="Poehlein A."/>
            <person name="Daniel R."/>
            <person name="Pertersen J."/>
            <person name="Brinkhoff T."/>
        </authorList>
    </citation>
    <scope>NUCLEOTIDE SEQUENCE [LARGE SCALE GENOMIC DNA]</scope>
    <source>
        <strain evidence="15">B14</strain>
    </source>
</reference>
<dbReference type="InterPro" id="IPR040982">
    <property type="entry name" value="DNA_pol3_finger"/>
</dbReference>
<dbReference type="EMBL" id="CP143423">
    <property type="protein sequence ID" value="WVX50278.1"/>
    <property type="molecule type" value="Genomic_DNA"/>
</dbReference>
<feature type="domain" description="Polymerase/histidinol phosphatase N-terminal" evidence="13">
    <location>
        <begin position="28"/>
        <end position="95"/>
    </location>
</feature>
<dbReference type="InterPro" id="IPR049821">
    <property type="entry name" value="PolIIIA_DnaE1_PHP"/>
</dbReference>
<gene>
    <name evidence="14" type="primary">dnaE1</name>
    <name evidence="14" type="ORF">ROLI_033750</name>
</gene>